<dbReference type="Proteomes" id="UP000576209">
    <property type="component" value="Unassembled WGS sequence"/>
</dbReference>
<dbReference type="EMBL" id="JACIFF010000008">
    <property type="protein sequence ID" value="MBB4080331.1"/>
    <property type="molecule type" value="Genomic_DNA"/>
</dbReference>
<dbReference type="RefSeq" id="WP_183496572.1">
    <property type="nucleotide sequence ID" value="NZ_JACIFF010000008.1"/>
</dbReference>
<dbReference type="Gene3D" id="3.90.1580.10">
    <property type="entry name" value="paralog of FGE (formylglycine-generating enzyme)"/>
    <property type="match status" value="1"/>
</dbReference>
<gene>
    <name evidence="2" type="ORF">GGR28_002965</name>
</gene>
<dbReference type="Pfam" id="PF03781">
    <property type="entry name" value="FGE-sulfatase"/>
    <property type="match status" value="1"/>
</dbReference>
<proteinExistence type="predicted"/>
<dbReference type="InterPro" id="IPR042095">
    <property type="entry name" value="SUMF_sf"/>
</dbReference>
<organism evidence="2 3">
    <name type="scientific">Neolewinella aquimaris</name>
    <dbReference type="NCBI Taxonomy" id="1835722"/>
    <lineage>
        <taxon>Bacteria</taxon>
        <taxon>Pseudomonadati</taxon>
        <taxon>Bacteroidota</taxon>
        <taxon>Saprospiria</taxon>
        <taxon>Saprospirales</taxon>
        <taxon>Lewinellaceae</taxon>
        <taxon>Neolewinella</taxon>
    </lineage>
</organism>
<evidence type="ECO:0000313" key="2">
    <source>
        <dbReference type="EMBL" id="MBB4080331.1"/>
    </source>
</evidence>
<evidence type="ECO:0000259" key="1">
    <source>
        <dbReference type="Pfam" id="PF03781"/>
    </source>
</evidence>
<reference evidence="2 3" key="1">
    <citation type="submission" date="2020-08" db="EMBL/GenBank/DDBJ databases">
        <title>Genomic Encyclopedia of Type Strains, Phase IV (KMG-IV): sequencing the most valuable type-strain genomes for metagenomic binning, comparative biology and taxonomic classification.</title>
        <authorList>
            <person name="Goeker M."/>
        </authorList>
    </citation>
    <scope>NUCLEOTIDE SEQUENCE [LARGE SCALE GENOMIC DNA]</scope>
    <source>
        <strain evidence="2 3">DSM 105137</strain>
    </source>
</reference>
<protein>
    <recommendedName>
        <fullName evidence="1">Sulfatase-modifying factor enzyme-like domain-containing protein</fullName>
    </recommendedName>
</protein>
<feature type="domain" description="Sulfatase-modifying factor enzyme-like" evidence="1">
    <location>
        <begin position="221"/>
        <end position="354"/>
    </location>
</feature>
<accession>A0A840E579</accession>
<name>A0A840E579_9BACT</name>
<sequence>MKIILTILVLVVCVTTGHTNNVDVTNVTFGDKDVSLGTRIINFDVSWENSWRTSAAPANYDAAWVFVKFLTDDGNWEHATLSGGAPGTVSTTVEPSADGVGAFVYRSENGFGDVMHADIELEWDYRADGVADYSIMTVEVYAIEMVYVPEGSFYLGSEGNSALEFYTSSTLLPLDRSPYEVSSEEAIRIGTLNGDLNFVGAEIAGNLFGTLAADYPKGYGAFYCMKYETSQQQYVKFFNTVSESQKSLLDLAGLGTLCGELAAFRNSFCWDGTNEAVTSNPYVPITFLSSLQMMAYLDWTGLRPMTELEYEKACRGTRYPVANEYAWGTATINTTKYEVSDAGSSSETIENYGELSELSGNGLYLGNALEISMTPLDGPIRVGAFAAITGEATRLSSGGSYYGIMELSGNLSELVVTVGDPVGRAFTGVNGDGILSSSGMPDVAQWPLSGTGYGSRGGSFALPSATLRVSCRALAATNFTASELHGFRGVRTPSE</sequence>
<dbReference type="SUPFAM" id="SSF56436">
    <property type="entry name" value="C-type lectin-like"/>
    <property type="match status" value="1"/>
</dbReference>
<dbReference type="AlphaFoldDB" id="A0A840E579"/>
<dbReference type="InterPro" id="IPR016187">
    <property type="entry name" value="CTDL_fold"/>
</dbReference>
<keyword evidence="3" id="KW-1185">Reference proteome</keyword>
<comment type="caution">
    <text evidence="2">The sequence shown here is derived from an EMBL/GenBank/DDBJ whole genome shotgun (WGS) entry which is preliminary data.</text>
</comment>
<dbReference type="InterPro" id="IPR005532">
    <property type="entry name" value="SUMF_dom"/>
</dbReference>
<evidence type="ECO:0000313" key="3">
    <source>
        <dbReference type="Proteomes" id="UP000576209"/>
    </source>
</evidence>